<evidence type="ECO:0000256" key="5">
    <source>
        <dbReference type="ARBA" id="ARBA00023033"/>
    </source>
</evidence>
<evidence type="ECO:0000256" key="4">
    <source>
        <dbReference type="ARBA" id="ARBA00023002"/>
    </source>
</evidence>
<dbReference type="RefSeq" id="XP_073561002.1">
    <property type="nucleotide sequence ID" value="XM_073700479.1"/>
</dbReference>
<dbReference type="Proteomes" id="UP001642720">
    <property type="component" value="Unassembled WGS sequence"/>
</dbReference>
<dbReference type="InterPro" id="IPR050493">
    <property type="entry name" value="FAD-dep_Monooxygenase_BioMet"/>
</dbReference>
<evidence type="ECO:0000256" key="1">
    <source>
        <dbReference type="ARBA" id="ARBA00007992"/>
    </source>
</evidence>
<keyword evidence="2" id="KW-0285">Flavoprotein</keyword>
<evidence type="ECO:0000313" key="8">
    <source>
        <dbReference type="Proteomes" id="UP001642720"/>
    </source>
</evidence>
<evidence type="ECO:0000256" key="3">
    <source>
        <dbReference type="ARBA" id="ARBA00022827"/>
    </source>
</evidence>
<name>A0ABY2H9G3_9HYPO</name>
<dbReference type="Gene3D" id="3.50.50.60">
    <property type="entry name" value="FAD/NAD(P)-binding domain"/>
    <property type="match status" value="1"/>
</dbReference>
<comment type="caution">
    <text evidence="7">The sequence shown here is derived from an EMBL/GenBank/DDBJ whole genome shotgun (WGS) entry which is preliminary data.</text>
</comment>
<dbReference type="InterPro" id="IPR002938">
    <property type="entry name" value="FAD-bd"/>
</dbReference>
<dbReference type="GeneID" id="300574929"/>
<dbReference type="PRINTS" id="PR00420">
    <property type="entry name" value="RNGMNOXGNASE"/>
</dbReference>
<dbReference type="PANTHER" id="PTHR13789">
    <property type="entry name" value="MONOOXYGENASE"/>
    <property type="match status" value="1"/>
</dbReference>
<dbReference type="PANTHER" id="PTHR13789:SF309">
    <property type="entry name" value="PUTATIVE (AFU_ORTHOLOGUE AFUA_6G14510)-RELATED"/>
    <property type="match status" value="1"/>
</dbReference>
<keyword evidence="5" id="KW-0503">Monooxygenase</keyword>
<evidence type="ECO:0000313" key="7">
    <source>
        <dbReference type="EMBL" id="TFB04801.1"/>
    </source>
</evidence>
<comment type="similarity">
    <text evidence="1">Belongs to the paxM FAD-dependent monooxygenase family.</text>
</comment>
<evidence type="ECO:0000259" key="6">
    <source>
        <dbReference type="Pfam" id="PF01494"/>
    </source>
</evidence>
<keyword evidence="4" id="KW-0560">Oxidoreductase</keyword>
<dbReference type="SUPFAM" id="SSF51905">
    <property type="entry name" value="FAD/NAD(P)-binding domain"/>
    <property type="match status" value="1"/>
</dbReference>
<sequence length="446" mass="48873">MASPTVLIIGCGVAGPVLAILLKRNGYHPIVFEKVRELGNAGASLMVMSNGLKVFDLIGVADAVKAESLPLTTLWDARASGEVLGQSNLPSTFAETYRQPATGIKRTTLNLLLKKKVLEEGIEVREGWALVDIQEHEDSVTATFSNGQSVTGSFLVGCDGIKSASRAILQKQKGVEEGLPSYTGLTQVRPRQAGSHDGRAGYRMADRRDAQTAFLSETPASLQGTAAMRNWYGDGVHVIAYPVGPKTTSWALTQRETQEREETWRPFTADEMDAQRDALCKLLDGWDASIAQGVRSAERIIKFGLFDREELRPEEWFSRRCVLVGDAAHPTSPHLGQGANQAMEDCYHLSIMLPNLSPDGQHEDDINQRLDLLRNNLAESVFRPFAEKRQPRTSILVKGARAVGEMRVAVGSEKGRERDEAVAKSYEGEAAAIVAKFENLLKQPFN</sequence>
<organism evidence="7 8">
    <name type="scientific">Trichoderma ghanense</name>
    <dbReference type="NCBI Taxonomy" id="65468"/>
    <lineage>
        <taxon>Eukaryota</taxon>
        <taxon>Fungi</taxon>
        <taxon>Dikarya</taxon>
        <taxon>Ascomycota</taxon>
        <taxon>Pezizomycotina</taxon>
        <taxon>Sordariomycetes</taxon>
        <taxon>Hypocreomycetidae</taxon>
        <taxon>Hypocreales</taxon>
        <taxon>Hypocreaceae</taxon>
        <taxon>Trichoderma</taxon>
    </lineage>
</organism>
<reference evidence="7 8" key="1">
    <citation type="submission" date="2018-01" db="EMBL/GenBank/DDBJ databases">
        <title>Genome characterization of the sugarcane-associated fungus Trichoderma ghanense CCMA-1212 and their application in lignocelulose bioconversion.</title>
        <authorList>
            <person name="Steindorff A.S."/>
            <person name="Mendes T.D."/>
            <person name="Vilela E.S.D."/>
            <person name="Rodrigues D.S."/>
            <person name="Formighieri E.F."/>
            <person name="Melo I.S."/>
            <person name="Favaro L.C.L."/>
        </authorList>
    </citation>
    <scope>NUCLEOTIDE SEQUENCE [LARGE SCALE GENOMIC DNA]</scope>
    <source>
        <strain evidence="7 8">CCMA-1212</strain>
    </source>
</reference>
<proteinExistence type="inferred from homology"/>
<evidence type="ECO:0000256" key="2">
    <source>
        <dbReference type="ARBA" id="ARBA00022630"/>
    </source>
</evidence>
<dbReference type="EMBL" id="PPTA01000003">
    <property type="protein sequence ID" value="TFB04801.1"/>
    <property type="molecule type" value="Genomic_DNA"/>
</dbReference>
<dbReference type="Pfam" id="PF01494">
    <property type="entry name" value="FAD_binding_3"/>
    <property type="match status" value="1"/>
</dbReference>
<dbReference type="InterPro" id="IPR036188">
    <property type="entry name" value="FAD/NAD-bd_sf"/>
</dbReference>
<feature type="domain" description="FAD-binding" evidence="6">
    <location>
        <begin position="5"/>
        <end position="353"/>
    </location>
</feature>
<accession>A0ABY2H9G3</accession>
<protein>
    <submittedName>
        <fullName evidence="7">3-hydroxybenzoate 6-hydroxylase 1</fullName>
    </submittedName>
</protein>
<gene>
    <name evidence="7" type="ORF">CCMA1212_003119</name>
</gene>
<keyword evidence="3" id="KW-0274">FAD</keyword>
<keyword evidence="8" id="KW-1185">Reference proteome</keyword>